<evidence type="ECO:0000313" key="2">
    <source>
        <dbReference type="Proteomes" id="UP000729402"/>
    </source>
</evidence>
<gene>
    <name evidence="1" type="ORF">GUJ93_ZPchr0007g5183</name>
</gene>
<sequence>MIWVPSSLAEPLPHRAEPDSKLVRSGEPEIGLGLARLLHMHVHLCACSTKDKHDDLFDRDDVNVALRHIKAEDVSKLFTNNANKRMQVVEDQSRQEKYIDKLREHRQPIAAVVYELQGQEYEMPELNYSA</sequence>
<comment type="caution">
    <text evidence="1">The sequence shown here is derived from an EMBL/GenBank/DDBJ whole genome shotgun (WGS) entry which is preliminary data.</text>
</comment>
<name>A0A8J5VZX8_ZIZPA</name>
<dbReference type="EMBL" id="JAAALK010000282">
    <property type="protein sequence ID" value="KAG8081136.1"/>
    <property type="molecule type" value="Genomic_DNA"/>
</dbReference>
<organism evidence="1 2">
    <name type="scientific">Zizania palustris</name>
    <name type="common">Northern wild rice</name>
    <dbReference type="NCBI Taxonomy" id="103762"/>
    <lineage>
        <taxon>Eukaryota</taxon>
        <taxon>Viridiplantae</taxon>
        <taxon>Streptophyta</taxon>
        <taxon>Embryophyta</taxon>
        <taxon>Tracheophyta</taxon>
        <taxon>Spermatophyta</taxon>
        <taxon>Magnoliopsida</taxon>
        <taxon>Liliopsida</taxon>
        <taxon>Poales</taxon>
        <taxon>Poaceae</taxon>
        <taxon>BOP clade</taxon>
        <taxon>Oryzoideae</taxon>
        <taxon>Oryzeae</taxon>
        <taxon>Zizaniinae</taxon>
        <taxon>Zizania</taxon>
    </lineage>
</organism>
<proteinExistence type="predicted"/>
<dbReference type="AlphaFoldDB" id="A0A8J5VZX8"/>
<reference evidence="1" key="2">
    <citation type="submission" date="2021-02" db="EMBL/GenBank/DDBJ databases">
        <authorList>
            <person name="Kimball J.A."/>
            <person name="Haas M.W."/>
            <person name="Macchietto M."/>
            <person name="Kono T."/>
            <person name="Duquette J."/>
            <person name="Shao M."/>
        </authorList>
    </citation>
    <scope>NUCLEOTIDE SEQUENCE</scope>
    <source>
        <tissue evidence="1">Fresh leaf tissue</tissue>
    </source>
</reference>
<protein>
    <submittedName>
        <fullName evidence="1">Uncharacterized protein</fullName>
    </submittedName>
</protein>
<dbReference type="Proteomes" id="UP000729402">
    <property type="component" value="Unassembled WGS sequence"/>
</dbReference>
<keyword evidence="2" id="KW-1185">Reference proteome</keyword>
<reference evidence="1" key="1">
    <citation type="journal article" date="2021" name="bioRxiv">
        <title>Whole Genome Assembly and Annotation of Northern Wild Rice, Zizania palustris L., Supports a Whole Genome Duplication in the Zizania Genus.</title>
        <authorList>
            <person name="Haas M."/>
            <person name="Kono T."/>
            <person name="Macchietto M."/>
            <person name="Millas R."/>
            <person name="McGilp L."/>
            <person name="Shao M."/>
            <person name="Duquette J."/>
            <person name="Hirsch C.N."/>
            <person name="Kimball J."/>
        </authorList>
    </citation>
    <scope>NUCLEOTIDE SEQUENCE</scope>
    <source>
        <tissue evidence="1">Fresh leaf tissue</tissue>
    </source>
</reference>
<evidence type="ECO:0000313" key="1">
    <source>
        <dbReference type="EMBL" id="KAG8081136.1"/>
    </source>
</evidence>
<accession>A0A8J5VZX8</accession>